<dbReference type="AlphaFoldDB" id="A0A660KXJ2"/>
<dbReference type="GO" id="GO:0003723">
    <property type="term" value="F:RNA binding"/>
    <property type="evidence" value="ECO:0007669"/>
    <property type="project" value="UniProtKB-KW"/>
</dbReference>
<dbReference type="SUPFAM" id="SSF55174">
    <property type="entry name" value="Alpha-L RNA-binding motif"/>
    <property type="match status" value="1"/>
</dbReference>
<dbReference type="PROSITE" id="PS50889">
    <property type="entry name" value="S4"/>
    <property type="match status" value="1"/>
</dbReference>
<evidence type="ECO:0000313" key="3">
    <source>
        <dbReference type="Proteomes" id="UP000278962"/>
    </source>
</evidence>
<keyword evidence="1" id="KW-0694">RNA-binding</keyword>
<dbReference type="InterPro" id="IPR036986">
    <property type="entry name" value="S4_RNA-bd_sf"/>
</dbReference>
<sequence length="72" mass="7811">MVAEMDDFQAKDGMIRLGQLLKASGLVMTGGEAKMVLAEERVRVNGELETRRGRQLHPGDVVSLGGESVRLT</sequence>
<accession>A0A660KXJ2</accession>
<evidence type="ECO:0000313" key="2">
    <source>
        <dbReference type="EMBL" id="RKQ86376.1"/>
    </source>
</evidence>
<organism evidence="2 3">
    <name type="scientific">Solirubrobacter pauli</name>
    <dbReference type="NCBI Taxonomy" id="166793"/>
    <lineage>
        <taxon>Bacteria</taxon>
        <taxon>Bacillati</taxon>
        <taxon>Actinomycetota</taxon>
        <taxon>Thermoleophilia</taxon>
        <taxon>Solirubrobacterales</taxon>
        <taxon>Solirubrobacteraceae</taxon>
        <taxon>Solirubrobacter</taxon>
    </lineage>
</organism>
<keyword evidence="3" id="KW-1185">Reference proteome</keyword>
<dbReference type="EMBL" id="RBIL01000002">
    <property type="protein sequence ID" value="RKQ86376.1"/>
    <property type="molecule type" value="Genomic_DNA"/>
</dbReference>
<dbReference type="Pfam" id="PF13275">
    <property type="entry name" value="S4_2"/>
    <property type="match status" value="1"/>
</dbReference>
<dbReference type="CDD" id="cd00165">
    <property type="entry name" value="S4"/>
    <property type="match status" value="1"/>
</dbReference>
<comment type="caution">
    <text evidence="2">The sequence shown here is derived from an EMBL/GenBank/DDBJ whole genome shotgun (WGS) entry which is preliminary data.</text>
</comment>
<evidence type="ECO:0000256" key="1">
    <source>
        <dbReference type="PROSITE-ProRule" id="PRU00182"/>
    </source>
</evidence>
<protein>
    <submittedName>
        <fullName evidence="2">Ribosome-associated protein</fullName>
    </submittedName>
</protein>
<reference evidence="2 3" key="1">
    <citation type="submission" date="2018-10" db="EMBL/GenBank/DDBJ databases">
        <title>Genomic Encyclopedia of Archaeal and Bacterial Type Strains, Phase II (KMG-II): from individual species to whole genera.</title>
        <authorList>
            <person name="Goeker M."/>
        </authorList>
    </citation>
    <scope>NUCLEOTIDE SEQUENCE [LARGE SCALE GENOMIC DNA]</scope>
    <source>
        <strain evidence="2 3">DSM 14954</strain>
    </source>
</reference>
<name>A0A660KXJ2_9ACTN</name>
<proteinExistence type="predicted"/>
<dbReference type="Proteomes" id="UP000278962">
    <property type="component" value="Unassembled WGS sequence"/>
</dbReference>
<dbReference type="Gene3D" id="3.10.290.10">
    <property type="entry name" value="RNA-binding S4 domain"/>
    <property type="match status" value="1"/>
</dbReference>
<gene>
    <name evidence="2" type="ORF">C8N24_4387</name>
</gene>